<comment type="caution">
    <text evidence="2">The sequence shown here is derived from an EMBL/GenBank/DDBJ whole genome shotgun (WGS) entry which is preliminary data.</text>
</comment>
<evidence type="ECO:0000256" key="1">
    <source>
        <dbReference type="SAM" id="SignalP"/>
    </source>
</evidence>
<evidence type="ECO:0000313" key="2">
    <source>
        <dbReference type="EMBL" id="MDO7841314.1"/>
    </source>
</evidence>
<keyword evidence="1" id="KW-0732">Signal</keyword>
<protein>
    <recommendedName>
        <fullName evidence="4">DUF11 domain-containing protein</fullName>
    </recommendedName>
</protein>
<dbReference type="EMBL" id="JAUQSZ010000002">
    <property type="protein sequence ID" value="MDO7841314.1"/>
    <property type="molecule type" value="Genomic_DNA"/>
</dbReference>
<reference evidence="2" key="1">
    <citation type="submission" date="2023-07" db="EMBL/GenBank/DDBJ databases">
        <authorList>
            <person name="Kim M.K."/>
        </authorList>
    </citation>
    <scope>NUCLEOTIDE SEQUENCE</scope>
    <source>
        <strain evidence="2">CA1-15</strain>
    </source>
</reference>
<gene>
    <name evidence="2" type="ORF">Q5H94_03170</name>
</gene>
<organism evidence="2 3">
    <name type="scientific">Sphingomonas immobilis</name>
    <dbReference type="NCBI Taxonomy" id="3063997"/>
    <lineage>
        <taxon>Bacteria</taxon>
        <taxon>Pseudomonadati</taxon>
        <taxon>Pseudomonadota</taxon>
        <taxon>Alphaproteobacteria</taxon>
        <taxon>Sphingomonadales</taxon>
        <taxon>Sphingomonadaceae</taxon>
        <taxon>Sphingomonas</taxon>
    </lineage>
</organism>
<proteinExistence type="predicted"/>
<evidence type="ECO:0008006" key="4">
    <source>
        <dbReference type="Google" id="ProtNLM"/>
    </source>
</evidence>
<accession>A0ABT8ZUS6</accession>
<name>A0ABT8ZUS6_9SPHN</name>
<dbReference type="RefSeq" id="WP_304559783.1">
    <property type="nucleotide sequence ID" value="NZ_JAUQSZ010000002.1"/>
</dbReference>
<feature type="chain" id="PRO_5046588180" description="DUF11 domain-containing protein" evidence="1">
    <location>
        <begin position="24"/>
        <end position="159"/>
    </location>
</feature>
<keyword evidence="3" id="KW-1185">Reference proteome</keyword>
<evidence type="ECO:0000313" key="3">
    <source>
        <dbReference type="Proteomes" id="UP001176468"/>
    </source>
</evidence>
<dbReference type="Proteomes" id="UP001176468">
    <property type="component" value="Unassembled WGS sequence"/>
</dbReference>
<sequence>MFNRIARTAAAVSAVALSTAAVAGGPLQITSKVLSETKVRAADGSTSPVLGPVKKVGPGDGVVFVLAYQNTGKQTIGNIVLDNPVPQGIAYRGPSANTPAPEVSVDGKTYGPLASLNVRTPTGARRAAAPDDVTHVRWRLAAPLTAGAQGQLAFKAVLK</sequence>
<feature type="signal peptide" evidence="1">
    <location>
        <begin position="1"/>
        <end position="23"/>
    </location>
</feature>